<proteinExistence type="predicted"/>
<dbReference type="STRING" id="264251.FB00_03165"/>
<evidence type="ECO:0000313" key="1">
    <source>
        <dbReference type="EMBL" id="KLN36015.1"/>
    </source>
</evidence>
<accession>A0A0H2KR88</accession>
<dbReference type="PATRIC" id="fig|264251.5.peg.650"/>
<evidence type="ECO:0000313" key="2">
    <source>
        <dbReference type="Proteomes" id="UP000035265"/>
    </source>
</evidence>
<dbReference type="Proteomes" id="UP000035265">
    <property type="component" value="Unassembled WGS sequence"/>
</dbReference>
<dbReference type="RefSeq" id="WP_052877400.1">
    <property type="nucleotide sequence ID" value="NZ_JNBQ01000002.1"/>
</dbReference>
<protein>
    <recommendedName>
        <fullName evidence="3">Alternate-type signal peptide domain-containing protein</fullName>
    </recommendedName>
</protein>
<dbReference type="NCBIfam" id="TIGR04089">
    <property type="entry name" value="exp_by_SipW_III"/>
    <property type="match status" value="1"/>
</dbReference>
<keyword evidence="2" id="KW-1185">Reference proteome</keyword>
<reference evidence="1 2" key="1">
    <citation type="submission" date="2014-05" db="EMBL/GenBank/DDBJ databases">
        <title>Cellulosimicrobium funkei U11 genome.</title>
        <authorList>
            <person name="Hu C."/>
            <person name="Gong Y."/>
            <person name="Wan W."/>
            <person name="Jiang M."/>
        </authorList>
    </citation>
    <scope>NUCLEOTIDE SEQUENCE [LARGE SCALE GENOMIC DNA]</scope>
    <source>
        <strain evidence="1 2">U11</strain>
    </source>
</reference>
<dbReference type="InterPro" id="IPR024006">
    <property type="entry name" value="Alt_signal_exp_actinobact"/>
</dbReference>
<dbReference type="AlphaFoldDB" id="A0A0H2KR88"/>
<gene>
    <name evidence="1" type="ORF">FB00_03165</name>
</gene>
<comment type="caution">
    <text evidence="1">The sequence shown here is derived from an EMBL/GenBank/DDBJ whole genome shotgun (WGS) entry which is preliminary data.</text>
</comment>
<dbReference type="EMBL" id="JNBQ01000002">
    <property type="protein sequence ID" value="KLN36015.1"/>
    <property type="molecule type" value="Genomic_DNA"/>
</dbReference>
<sequence length="197" mass="19826">MTTTATTTKKNHGAVKGTVAAAAGVAVLLGGAGTFALWNQSGDIGISGTGTGQLTADFGAMEWQDVTPNGVAAHDVDPEAFRMVPGDVLEGTATIDYAVTGENILVKPELTGVDGATQSFLDSGKLTVTTALLDGSTPVTELVDGDTGTLTAKVTIAYAADASNGTSDADMNQTVDLDGIEFVLQQQAPANRAPAAP</sequence>
<evidence type="ECO:0008006" key="3">
    <source>
        <dbReference type="Google" id="ProtNLM"/>
    </source>
</evidence>
<name>A0A0H2KR88_9MICO</name>
<organism evidence="1 2">
    <name type="scientific">Cellulosimicrobium funkei</name>
    <dbReference type="NCBI Taxonomy" id="264251"/>
    <lineage>
        <taxon>Bacteria</taxon>
        <taxon>Bacillati</taxon>
        <taxon>Actinomycetota</taxon>
        <taxon>Actinomycetes</taxon>
        <taxon>Micrococcales</taxon>
        <taxon>Promicromonosporaceae</taxon>
        <taxon>Cellulosimicrobium</taxon>
    </lineage>
</organism>